<proteinExistence type="predicted"/>
<name>A0A496PMH4_9MICC</name>
<gene>
    <name evidence="1" type="ORF">DWQ67_02630</name>
</gene>
<dbReference type="Proteomes" id="UP000273119">
    <property type="component" value="Unassembled WGS sequence"/>
</dbReference>
<dbReference type="EMBL" id="QQXL01000001">
    <property type="protein sequence ID" value="RKW71741.1"/>
    <property type="molecule type" value="Genomic_DNA"/>
</dbReference>
<dbReference type="RefSeq" id="WP_121484004.1">
    <property type="nucleotide sequence ID" value="NZ_QQXL01000001.1"/>
</dbReference>
<evidence type="ECO:0000313" key="1">
    <source>
        <dbReference type="EMBL" id="RKW71741.1"/>
    </source>
</evidence>
<reference evidence="1 2" key="1">
    <citation type="submission" date="2018-07" db="EMBL/GenBank/DDBJ databases">
        <title>Arthrobacter sp. nov., isolated from raw cow's milk with high bacterial count.</title>
        <authorList>
            <person name="Hahne J."/>
            <person name="Isele D."/>
            <person name="Lipski A."/>
        </authorList>
    </citation>
    <scope>NUCLEOTIDE SEQUENCE [LARGE SCALE GENOMIC DNA]</scope>
    <source>
        <strain evidence="1 2">JZ R-183</strain>
    </source>
</reference>
<dbReference type="AlphaFoldDB" id="A0A496PMH4"/>
<sequence>MPVDPSGMPSQPDDLGALGRRLVQLERLVQLGAGMRSLAKAAIGRGGLRVNKGGNIRIEGGGSLIIETGNLVLGEGQIDGAALASQLEAGYQTATASNLGLTTSWVTKVSLTITAPSWAKTTVVQAYGVGNLAVSTDALTSDQDVNGQVRVQVSGDTSLEVSLTAVNTSTTGTAFRATGAVSYARSVDVSTNKNISVALQARANSAAAMPTTASSRADIYVVVQHYR</sequence>
<protein>
    <submittedName>
        <fullName evidence="1">Uncharacterized protein</fullName>
    </submittedName>
</protein>
<evidence type="ECO:0000313" key="2">
    <source>
        <dbReference type="Proteomes" id="UP000273119"/>
    </source>
</evidence>
<organism evidence="1 2">
    <name type="scientific">Galactobacter caseinivorans</name>
    <dbReference type="NCBI Taxonomy" id="2676123"/>
    <lineage>
        <taxon>Bacteria</taxon>
        <taxon>Bacillati</taxon>
        <taxon>Actinomycetota</taxon>
        <taxon>Actinomycetes</taxon>
        <taxon>Micrococcales</taxon>
        <taxon>Micrococcaceae</taxon>
        <taxon>Galactobacter</taxon>
    </lineage>
</organism>
<keyword evidence="2" id="KW-1185">Reference proteome</keyword>
<accession>A0A496PMH4</accession>
<comment type="caution">
    <text evidence="1">The sequence shown here is derived from an EMBL/GenBank/DDBJ whole genome shotgun (WGS) entry which is preliminary data.</text>
</comment>